<dbReference type="SUPFAM" id="SSF63520">
    <property type="entry name" value="PTS-regulatory domain, PRD"/>
    <property type="match status" value="1"/>
</dbReference>
<proteinExistence type="predicted"/>
<dbReference type="OrthoDB" id="369398at2"/>
<dbReference type="Gene3D" id="1.10.10.10">
    <property type="entry name" value="Winged helix-like DNA-binding domain superfamily/Winged helix DNA-binding domain"/>
    <property type="match status" value="2"/>
</dbReference>
<dbReference type="Gene3D" id="1.10.1790.10">
    <property type="entry name" value="PRD domain"/>
    <property type="match status" value="1"/>
</dbReference>
<evidence type="ECO:0000256" key="2">
    <source>
        <dbReference type="ARBA" id="ARBA00022448"/>
    </source>
</evidence>
<dbReference type="Pfam" id="PF00874">
    <property type="entry name" value="PRD"/>
    <property type="match status" value="2"/>
</dbReference>
<keyword evidence="7" id="KW-0418">Kinase</keyword>
<evidence type="ECO:0000256" key="7">
    <source>
        <dbReference type="ARBA" id="ARBA00022777"/>
    </source>
</evidence>
<evidence type="ECO:0000256" key="8">
    <source>
        <dbReference type="ARBA" id="ARBA00023159"/>
    </source>
</evidence>
<dbReference type="Gene3D" id="3.40.50.2300">
    <property type="match status" value="1"/>
</dbReference>
<dbReference type="GO" id="GO:0016301">
    <property type="term" value="F:kinase activity"/>
    <property type="evidence" value="ECO:0007669"/>
    <property type="project" value="UniProtKB-KW"/>
</dbReference>
<keyword evidence="5" id="KW-0808">Transferase</keyword>
<evidence type="ECO:0000259" key="14">
    <source>
        <dbReference type="PROSITE" id="PS51372"/>
    </source>
</evidence>
<dbReference type="PROSITE" id="PS51099">
    <property type="entry name" value="PTS_EIIB_TYPE_2"/>
    <property type="match status" value="1"/>
</dbReference>
<reference evidence="15 16" key="1">
    <citation type="journal article" date="2016" name="Int. J. Syst. Evol. Microbiol.">
        <title>Streptococcuspantholopis sp. nov., isolated from faeces of the Tibetan antelope (Pantholops hodgsonii).</title>
        <authorList>
            <person name="Bai X."/>
            <person name="Xiong Y."/>
            <person name="Lu S."/>
            <person name="Jin D."/>
            <person name="Lai X."/>
            <person name="Yang J."/>
            <person name="Niu L."/>
            <person name="Hu S."/>
            <person name="Meng X."/>
            <person name="Pu J."/>
            <person name="Ye C."/>
            <person name="Xu J."/>
        </authorList>
    </citation>
    <scope>NUCLEOTIDE SEQUENCE [LARGE SCALE GENOMIC DNA]</scope>
    <source>
        <strain evidence="15 16">TA 26</strain>
    </source>
</reference>
<dbReference type="InterPro" id="IPR013011">
    <property type="entry name" value="PTS_EIIB_2"/>
</dbReference>
<evidence type="ECO:0000256" key="6">
    <source>
        <dbReference type="ARBA" id="ARBA00022683"/>
    </source>
</evidence>
<dbReference type="RefSeq" id="WP_067062544.1">
    <property type="nucleotide sequence ID" value="NZ_CP014699.1"/>
</dbReference>
<evidence type="ECO:0000256" key="9">
    <source>
        <dbReference type="ARBA" id="ARBA00037387"/>
    </source>
</evidence>
<dbReference type="PROSITE" id="PS51372">
    <property type="entry name" value="PRD_2"/>
    <property type="match status" value="1"/>
</dbReference>
<sequence length="668" mass="77760">MNDRISKIINLLFKNPNYKVSDLEKITGLSRRQINYALKQLNEELAESNLPIIKKDSTGLITVPQEVIQNYAKTDKEKENFYFENERVDLICLYLALSDEEVSLNHLMDILMVSKNTAVNDIKNSNAAIENYNICIEYSRSKGYHLLGSEGDIRNLIEAVVERTIKFKRDFSAIDDYFTIRKDEVIHLIREIEKRLHISYSDESFDFLANILMYVFHRIRKKGVHIEGAENEQIKQSKEYKALLLMLQGTVYEADIGWISLKFMASDIYIIEKSHLDVNNDRLFQLIHEMVAEFQRMTLIEVSDCSEFEMRLYNHLRPACFRIMYDIAVRDGHGNVNRQSDNTLKIMILELIKPIENYIGKSFPDDELELLTLYFGSQLHDLDKELSPKAKAVVVCSNGLIVSRMMLELLKSLFPEIHFLTALSIREFEQFSSDYDLVFTTSPLNTTIYQYIINPIMTDEEQLHLRYRVLEDIGLLNTNQKVNAIVKTIEKYAKIDDLDALKTELGLRLGNKNLLQIDDCLPNLSYYMKPDWMQITEEHFAWKEAIRFAFKPMLLDHSLESDYTEMAIADYQNNQSYSFFGKSTAVPHINAKELVHQEIIGFTVFKKAVVFPKGQQIHIIAPIAIIDTTKHLLAVKELAEYVMDDHNIEKILSIQNKQRLYQMICERE</sequence>
<dbReference type="GO" id="GO:0005737">
    <property type="term" value="C:cytoplasm"/>
    <property type="evidence" value="ECO:0007669"/>
    <property type="project" value="UniProtKB-SubCell"/>
</dbReference>
<dbReference type="GO" id="GO:0008982">
    <property type="term" value="F:protein-N(PI)-phosphohistidine-sugar phosphotransferase activity"/>
    <property type="evidence" value="ECO:0007669"/>
    <property type="project" value="InterPro"/>
</dbReference>
<dbReference type="Proteomes" id="UP000077317">
    <property type="component" value="Chromosome"/>
</dbReference>
<evidence type="ECO:0000256" key="10">
    <source>
        <dbReference type="ARBA" id="ARBA00041175"/>
    </source>
</evidence>
<keyword evidence="4" id="KW-0597">Phosphoprotein</keyword>
<evidence type="ECO:0000313" key="16">
    <source>
        <dbReference type="Proteomes" id="UP000077317"/>
    </source>
</evidence>
<evidence type="ECO:0000256" key="4">
    <source>
        <dbReference type="ARBA" id="ARBA00022553"/>
    </source>
</evidence>
<evidence type="ECO:0000256" key="5">
    <source>
        <dbReference type="ARBA" id="ARBA00022679"/>
    </source>
</evidence>
<dbReference type="Pfam" id="PF05043">
    <property type="entry name" value="Mga"/>
    <property type="match status" value="1"/>
</dbReference>
<keyword evidence="3" id="KW-0963">Cytoplasm</keyword>
<evidence type="ECO:0000256" key="11">
    <source>
        <dbReference type="ARBA" id="ARBA00042072"/>
    </source>
</evidence>
<evidence type="ECO:0000259" key="13">
    <source>
        <dbReference type="PROSITE" id="PS51099"/>
    </source>
</evidence>
<organism evidence="15 16">
    <name type="scientific">Streptococcus pantholopis</name>
    <dbReference type="NCBI Taxonomy" id="1811193"/>
    <lineage>
        <taxon>Bacteria</taxon>
        <taxon>Bacillati</taxon>
        <taxon>Bacillota</taxon>
        <taxon>Bacilli</taxon>
        <taxon>Lactobacillales</taxon>
        <taxon>Streptococcaceae</taxon>
        <taxon>Streptococcus</taxon>
    </lineage>
</organism>
<name>A0A172Q7Y5_9STRE</name>
<dbReference type="InterPro" id="IPR051351">
    <property type="entry name" value="Ascorbate-PTS_EIIA_comp"/>
</dbReference>
<evidence type="ECO:0000256" key="3">
    <source>
        <dbReference type="ARBA" id="ARBA00022490"/>
    </source>
</evidence>
<dbReference type="EMBL" id="CP014699">
    <property type="protein sequence ID" value="AND79532.1"/>
    <property type="molecule type" value="Genomic_DNA"/>
</dbReference>
<dbReference type="STRING" id="1811193.A0O21_05555"/>
<dbReference type="InterPro" id="IPR002178">
    <property type="entry name" value="PTS_EIIA_type-2_dom"/>
</dbReference>
<dbReference type="GO" id="GO:0009401">
    <property type="term" value="P:phosphoenolpyruvate-dependent sugar phosphotransferase system"/>
    <property type="evidence" value="ECO:0007669"/>
    <property type="project" value="UniProtKB-KW"/>
</dbReference>
<evidence type="ECO:0000259" key="12">
    <source>
        <dbReference type="PROSITE" id="PS51094"/>
    </source>
</evidence>
<dbReference type="AlphaFoldDB" id="A0A172Q7Y5"/>
<dbReference type="GO" id="GO:0006355">
    <property type="term" value="P:regulation of DNA-templated transcription"/>
    <property type="evidence" value="ECO:0007669"/>
    <property type="project" value="InterPro"/>
</dbReference>
<dbReference type="CDD" id="cd05568">
    <property type="entry name" value="PTS_IIB_bgl_like"/>
    <property type="match status" value="1"/>
</dbReference>
<dbReference type="SUPFAM" id="SSF52794">
    <property type="entry name" value="PTS system IIB component-like"/>
    <property type="match status" value="1"/>
</dbReference>
<accession>A0A172Q7Y5</accession>
<keyword evidence="6" id="KW-0598">Phosphotransferase system</keyword>
<keyword evidence="16" id="KW-1185">Reference proteome</keyword>
<keyword evidence="2" id="KW-0813">Transport</keyword>
<feature type="domain" description="PTS EIIB type-2" evidence="13">
    <location>
        <begin position="390"/>
        <end position="477"/>
    </location>
</feature>
<dbReference type="InterPro" id="IPR036634">
    <property type="entry name" value="PRD_sf"/>
</dbReference>
<comment type="function">
    <text evidence="9">The phosphoenolpyruvate-dependent sugar phosphotransferase system (sugar PTS), a major carbohydrate active transport system, catalyzes the phosphorylation of incoming sugar substrates concomitantly with their translocation across the cell membrane. The enzyme II UlaABC PTS system is involved in ascorbate transport.</text>
</comment>
<evidence type="ECO:0000256" key="1">
    <source>
        <dbReference type="ARBA" id="ARBA00004496"/>
    </source>
</evidence>
<keyword evidence="8" id="KW-0010">Activator</keyword>
<feature type="domain" description="PTS EIIA type-2" evidence="12">
    <location>
        <begin position="526"/>
        <end position="667"/>
    </location>
</feature>
<dbReference type="PROSITE" id="PS51094">
    <property type="entry name" value="PTS_EIIA_TYPE_2"/>
    <property type="match status" value="1"/>
</dbReference>
<dbReference type="InterPro" id="IPR016152">
    <property type="entry name" value="PTrfase/Anion_transptr"/>
</dbReference>
<dbReference type="Pfam" id="PF00359">
    <property type="entry name" value="PTS_EIIA_2"/>
    <property type="match status" value="1"/>
</dbReference>
<dbReference type="PANTHER" id="PTHR36203:SF1">
    <property type="entry name" value="ASCORBATE-SPECIFIC PTS SYSTEM EIIA COMPONENT"/>
    <property type="match status" value="1"/>
</dbReference>
<evidence type="ECO:0000313" key="15">
    <source>
        <dbReference type="EMBL" id="AND79532.1"/>
    </source>
</evidence>
<protein>
    <recommendedName>
        <fullName evidence="10">Ascorbate-specific PTS system EIIA component</fullName>
    </recommendedName>
    <alternativeName>
        <fullName evidence="11">Ascorbate-specific phosphotransferase enzyme IIA component</fullName>
    </alternativeName>
</protein>
<dbReference type="PANTHER" id="PTHR36203">
    <property type="entry name" value="ASCORBATE-SPECIFIC PTS SYSTEM EIIA COMPONENT"/>
    <property type="match status" value="1"/>
</dbReference>
<feature type="domain" description="PRD" evidence="14">
    <location>
        <begin position="278"/>
        <end position="385"/>
    </location>
</feature>
<dbReference type="KEGG" id="spat:A0O21_05555"/>
<reference evidence="16" key="2">
    <citation type="submission" date="2016-03" db="EMBL/GenBank/DDBJ databases">
        <title>Streptococcus antelopensis sp. nov., isolated from the feces of the Tibetan antelope (Pantholops hodgsonii) in Hoh Xil National Nature Reserve, Qinghai, China.</title>
        <authorList>
            <person name="Bai X."/>
        </authorList>
    </citation>
    <scope>NUCLEOTIDE SEQUENCE [LARGE SCALE GENOMIC DNA]</scope>
    <source>
        <strain evidence="16">TA 26</strain>
    </source>
</reference>
<dbReference type="InterPro" id="IPR036388">
    <property type="entry name" value="WH-like_DNA-bd_sf"/>
</dbReference>
<dbReference type="InterPro" id="IPR036095">
    <property type="entry name" value="PTS_EIIB-like_sf"/>
</dbReference>
<dbReference type="InterPro" id="IPR011608">
    <property type="entry name" value="PRD"/>
</dbReference>
<dbReference type="Gene3D" id="3.40.930.10">
    <property type="entry name" value="Mannitol-specific EII, Chain A"/>
    <property type="match status" value="1"/>
</dbReference>
<dbReference type="SUPFAM" id="SSF55804">
    <property type="entry name" value="Phoshotransferase/anion transport protein"/>
    <property type="match status" value="1"/>
</dbReference>
<comment type="subcellular location">
    <subcellularLocation>
        <location evidence="1">Cytoplasm</location>
    </subcellularLocation>
</comment>
<gene>
    <name evidence="15" type="ORF">A0O21_05555</name>
</gene>
<dbReference type="InterPro" id="IPR007737">
    <property type="entry name" value="Mga_HTH"/>
</dbReference>